<accession>A0A9P6SSU7</accession>
<evidence type="ECO:0000313" key="2">
    <source>
        <dbReference type="Proteomes" id="UP000749646"/>
    </source>
</evidence>
<proteinExistence type="predicted"/>
<evidence type="ECO:0000313" key="1">
    <source>
        <dbReference type="EMBL" id="KAF9998729.1"/>
    </source>
</evidence>
<gene>
    <name evidence="1" type="ORF">BGZ65_005802</name>
</gene>
<organism evidence="1 2">
    <name type="scientific">Modicella reniformis</name>
    <dbReference type="NCBI Taxonomy" id="1440133"/>
    <lineage>
        <taxon>Eukaryota</taxon>
        <taxon>Fungi</taxon>
        <taxon>Fungi incertae sedis</taxon>
        <taxon>Mucoromycota</taxon>
        <taxon>Mortierellomycotina</taxon>
        <taxon>Mortierellomycetes</taxon>
        <taxon>Mortierellales</taxon>
        <taxon>Mortierellaceae</taxon>
        <taxon>Modicella</taxon>
    </lineage>
</organism>
<protein>
    <submittedName>
        <fullName evidence="1">Uncharacterized protein</fullName>
    </submittedName>
</protein>
<dbReference type="EMBL" id="JAAAHW010000822">
    <property type="protein sequence ID" value="KAF9998729.1"/>
    <property type="molecule type" value="Genomic_DNA"/>
</dbReference>
<name>A0A9P6SSU7_9FUNG</name>
<sequence length="60" mass="6905">MVQINSAHFVRDVPTSDLSDVLANPDSFRLYYFSIQSLGQTSRDILTYGDAKWEMFEAEK</sequence>
<dbReference type="AlphaFoldDB" id="A0A9P6SSU7"/>
<dbReference type="Proteomes" id="UP000749646">
    <property type="component" value="Unassembled WGS sequence"/>
</dbReference>
<reference evidence="1" key="1">
    <citation type="journal article" date="2020" name="Fungal Divers.">
        <title>Resolving the Mortierellaceae phylogeny through synthesis of multi-gene phylogenetics and phylogenomics.</title>
        <authorList>
            <person name="Vandepol N."/>
            <person name="Liber J."/>
            <person name="Desiro A."/>
            <person name="Na H."/>
            <person name="Kennedy M."/>
            <person name="Barry K."/>
            <person name="Grigoriev I.V."/>
            <person name="Miller A.N."/>
            <person name="O'Donnell K."/>
            <person name="Stajich J.E."/>
            <person name="Bonito G."/>
        </authorList>
    </citation>
    <scope>NUCLEOTIDE SEQUENCE</scope>
    <source>
        <strain evidence="1">MES-2147</strain>
    </source>
</reference>
<feature type="non-terminal residue" evidence="1">
    <location>
        <position position="60"/>
    </location>
</feature>
<keyword evidence="2" id="KW-1185">Reference proteome</keyword>
<comment type="caution">
    <text evidence="1">The sequence shown here is derived from an EMBL/GenBank/DDBJ whole genome shotgun (WGS) entry which is preliminary data.</text>
</comment>